<comment type="caution">
    <text evidence="6">The sequence shown here is derived from an EMBL/GenBank/DDBJ whole genome shotgun (WGS) entry which is preliminary data.</text>
</comment>
<evidence type="ECO:0000313" key="7">
    <source>
        <dbReference type="Proteomes" id="UP001595640"/>
    </source>
</evidence>
<keyword evidence="2 5" id="KW-0812">Transmembrane</keyword>
<keyword evidence="4 5" id="KW-0472">Membrane</keyword>
<dbReference type="Gene3D" id="1.20.120.350">
    <property type="entry name" value="Voltage-gated potassium channels. Chain C"/>
    <property type="match status" value="1"/>
</dbReference>
<accession>A0ABV7M8D6</accession>
<evidence type="ECO:0000256" key="5">
    <source>
        <dbReference type="SAM" id="Phobius"/>
    </source>
</evidence>
<dbReference type="InterPro" id="IPR027359">
    <property type="entry name" value="Volt_channel_dom_sf"/>
</dbReference>
<reference evidence="7" key="1">
    <citation type="journal article" date="2019" name="Int. J. Syst. Evol. Microbiol.">
        <title>The Global Catalogue of Microorganisms (GCM) 10K type strain sequencing project: providing services to taxonomists for standard genome sequencing and annotation.</title>
        <authorList>
            <consortium name="The Broad Institute Genomics Platform"/>
            <consortium name="The Broad Institute Genome Sequencing Center for Infectious Disease"/>
            <person name="Wu L."/>
            <person name="Ma J."/>
        </authorList>
    </citation>
    <scope>NUCLEOTIDE SEQUENCE [LARGE SCALE GENOMIC DNA]</scope>
    <source>
        <strain evidence="7">KCTC 12847</strain>
    </source>
</reference>
<comment type="subcellular location">
    <subcellularLocation>
        <location evidence="1">Membrane</location>
        <topology evidence="1">Multi-pass membrane protein</topology>
    </subcellularLocation>
</comment>
<organism evidence="6 7">
    <name type="scientific">Modicisalibacter luteus</name>
    <dbReference type="NCBI Taxonomy" id="453962"/>
    <lineage>
        <taxon>Bacteria</taxon>
        <taxon>Pseudomonadati</taxon>
        <taxon>Pseudomonadota</taxon>
        <taxon>Gammaproteobacteria</taxon>
        <taxon>Oceanospirillales</taxon>
        <taxon>Halomonadaceae</taxon>
        <taxon>Modicisalibacter</taxon>
    </lineage>
</organism>
<dbReference type="EMBL" id="JBHRUH010000050">
    <property type="protein sequence ID" value="MFC3294515.1"/>
    <property type="molecule type" value="Genomic_DNA"/>
</dbReference>
<protein>
    <submittedName>
        <fullName evidence="6">Ion transporter</fullName>
    </submittedName>
</protein>
<keyword evidence="7" id="KW-1185">Reference proteome</keyword>
<proteinExistence type="predicted"/>
<evidence type="ECO:0000256" key="2">
    <source>
        <dbReference type="ARBA" id="ARBA00022692"/>
    </source>
</evidence>
<feature type="transmembrane region" description="Helical" evidence="5">
    <location>
        <begin position="106"/>
        <end position="124"/>
    </location>
</feature>
<keyword evidence="3 5" id="KW-1133">Transmembrane helix</keyword>
<name>A0ABV7M8D6_9GAMM</name>
<dbReference type="RefSeq" id="WP_019017114.1">
    <property type="nucleotide sequence ID" value="NZ_BMXD01000004.1"/>
</dbReference>
<evidence type="ECO:0000256" key="3">
    <source>
        <dbReference type="ARBA" id="ARBA00022989"/>
    </source>
</evidence>
<evidence type="ECO:0000256" key="4">
    <source>
        <dbReference type="ARBA" id="ARBA00023136"/>
    </source>
</evidence>
<feature type="transmembrane region" description="Helical" evidence="5">
    <location>
        <begin position="69"/>
        <end position="94"/>
    </location>
</feature>
<feature type="transmembrane region" description="Helical" evidence="5">
    <location>
        <begin position="20"/>
        <end position="48"/>
    </location>
</feature>
<gene>
    <name evidence="6" type="ORF">ACFOEI_21035</name>
</gene>
<evidence type="ECO:0000313" key="6">
    <source>
        <dbReference type="EMBL" id="MFC3294515.1"/>
    </source>
</evidence>
<evidence type="ECO:0000256" key="1">
    <source>
        <dbReference type="ARBA" id="ARBA00004141"/>
    </source>
</evidence>
<sequence length="342" mass="39832">MTTPTPHRGLRPGNERVHLIWDLMIVVLVIINLSLLVIDSLFLIPALNNAFEAVSPQAYRAYNETIHENFFTIDLVFVAIFLLDVLLGWAAAIAERRYPRWYYYPFMHWYDVLGCIPLTGLRWLRVLRVFSLIYRLQRLQLIDVRRWSLTKSIAKYYDILLEEVSDRVAIRLIGSVQEEVRNSDVFSRRIVQEVIAPRKQQLVDEITQRLEETLSETCQRNHALIARYVSALVGRTMQDSPEIKRLRRLPFGEQVATAMDQTLSDIANRLVREAIVGLNSPEFTQLMRQVADSGFDALLITDTRTDRITERVLVDILELLKEQVAVKQWRDKYAEHNMTPPQ</sequence>
<dbReference type="SUPFAM" id="SSF81324">
    <property type="entry name" value="Voltage-gated potassium channels"/>
    <property type="match status" value="1"/>
</dbReference>
<dbReference type="Proteomes" id="UP001595640">
    <property type="component" value="Unassembled WGS sequence"/>
</dbReference>